<dbReference type="EMBL" id="VSSQ01042149">
    <property type="protein sequence ID" value="MPM95686.1"/>
    <property type="molecule type" value="Genomic_DNA"/>
</dbReference>
<proteinExistence type="predicted"/>
<keyword evidence="1" id="KW-1133">Transmembrane helix</keyword>
<keyword evidence="1" id="KW-0472">Membrane</keyword>
<organism evidence="2">
    <name type="scientific">bioreactor metagenome</name>
    <dbReference type="NCBI Taxonomy" id="1076179"/>
    <lineage>
        <taxon>unclassified sequences</taxon>
        <taxon>metagenomes</taxon>
        <taxon>ecological metagenomes</taxon>
    </lineage>
</organism>
<reference evidence="2" key="1">
    <citation type="submission" date="2019-08" db="EMBL/GenBank/DDBJ databases">
        <authorList>
            <person name="Kucharzyk K."/>
            <person name="Murdoch R.W."/>
            <person name="Higgins S."/>
            <person name="Loffler F."/>
        </authorList>
    </citation>
    <scope>NUCLEOTIDE SEQUENCE</scope>
</reference>
<sequence>MLMDTLLQKREDAEGFLQRLMRRSRRRRDIAGRCFLPARNLRESGLADDFRHHSGDRSYRYPFAASQRDSIVVFDSRAGTSIRESGFVKILMKILVAICTLGVGWLLGIYLLDWSVFWKTALFFLACWGIGHIVYSILRAIDKRYG</sequence>
<keyword evidence="1" id="KW-0812">Transmembrane</keyword>
<feature type="transmembrane region" description="Helical" evidence="1">
    <location>
        <begin position="117"/>
        <end position="138"/>
    </location>
</feature>
<evidence type="ECO:0000313" key="2">
    <source>
        <dbReference type="EMBL" id="MPM95686.1"/>
    </source>
</evidence>
<name>A0A645E2A2_9ZZZZ</name>
<protein>
    <submittedName>
        <fullName evidence="2">Uncharacterized protein</fullName>
    </submittedName>
</protein>
<dbReference type="AlphaFoldDB" id="A0A645E2A2"/>
<accession>A0A645E2A2</accession>
<gene>
    <name evidence="2" type="ORF">SDC9_142841</name>
</gene>
<feature type="transmembrane region" description="Helical" evidence="1">
    <location>
        <begin position="90"/>
        <end position="111"/>
    </location>
</feature>
<comment type="caution">
    <text evidence="2">The sequence shown here is derived from an EMBL/GenBank/DDBJ whole genome shotgun (WGS) entry which is preliminary data.</text>
</comment>
<evidence type="ECO:0000256" key="1">
    <source>
        <dbReference type="SAM" id="Phobius"/>
    </source>
</evidence>